<name>A0ABW3WPF8_9FLAO</name>
<organism evidence="1 2">
    <name type="scientific">Lutibacter holmesii</name>
    <dbReference type="NCBI Taxonomy" id="1137985"/>
    <lineage>
        <taxon>Bacteria</taxon>
        <taxon>Pseudomonadati</taxon>
        <taxon>Bacteroidota</taxon>
        <taxon>Flavobacteriia</taxon>
        <taxon>Flavobacteriales</taxon>
        <taxon>Flavobacteriaceae</taxon>
        <taxon>Lutibacter</taxon>
    </lineage>
</organism>
<gene>
    <name evidence="1" type="ORF">ACFQ5N_08845</name>
</gene>
<dbReference type="Proteomes" id="UP001597241">
    <property type="component" value="Unassembled WGS sequence"/>
</dbReference>
<protein>
    <submittedName>
        <fullName evidence="1">Uncharacterized protein</fullName>
    </submittedName>
</protein>
<sequence length="148" mass="17629">MKRIIPIQKSSTFTNSVEHLLFKTNKWMSEIEFIEVEQNFLKELLSEHIISLCETHNFQKAKLLLNGLEHETKLGKVLLASIKDHNINLSLLIENIYLKREDNFRNHHESLKSEVINYLDNFKYLKEQVFELVLFIMKKEKKQKLLTS</sequence>
<comment type="caution">
    <text evidence="1">The sequence shown here is derived from an EMBL/GenBank/DDBJ whole genome shotgun (WGS) entry which is preliminary data.</text>
</comment>
<reference evidence="2" key="1">
    <citation type="journal article" date="2019" name="Int. J. Syst. Evol. Microbiol.">
        <title>The Global Catalogue of Microorganisms (GCM) 10K type strain sequencing project: providing services to taxonomists for standard genome sequencing and annotation.</title>
        <authorList>
            <consortium name="The Broad Institute Genomics Platform"/>
            <consortium name="The Broad Institute Genome Sequencing Center for Infectious Disease"/>
            <person name="Wu L."/>
            <person name="Ma J."/>
        </authorList>
    </citation>
    <scope>NUCLEOTIDE SEQUENCE [LARGE SCALE GENOMIC DNA]</scope>
    <source>
        <strain evidence="2">CCUG 62221</strain>
    </source>
</reference>
<evidence type="ECO:0000313" key="2">
    <source>
        <dbReference type="Proteomes" id="UP001597241"/>
    </source>
</evidence>
<dbReference type="RefSeq" id="WP_386809136.1">
    <property type="nucleotide sequence ID" value="NZ_JBHTMV010000004.1"/>
</dbReference>
<keyword evidence="2" id="KW-1185">Reference proteome</keyword>
<evidence type="ECO:0000313" key="1">
    <source>
        <dbReference type="EMBL" id="MFD1293940.1"/>
    </source>
</evidence>
<accession>A0ABW3WPF8</accession>
<proteinExistence type="predicted"/>
<dbReference type="EMBL" id="JBHTMV010000004">
    <property type="protein sequence ID" value="MFD1293940.1"/>
    <property type="molecule type" value="Genomic_DNA"/>
</dbReference>